<sequence length="383" mass="43369">MKRMYPAETVFRLFPLAILFVFLIISSPFSLFAQPHAPLIEGHSHEDIKRGERFFKGLLPFNSKGNACSSCHNLTPSDTLNWNPSAIAIATKYLGKDFDSFQSAIIEPSRSKMAQSHQDIQLQGEDLKMVKAYLDDLAMTGLSPMKPSINNLLLFLFLGLLITWTLLELIFFRKIKYRIIPVIIFAGAFGFQVKMLVDEGIKLGRSQDYAPDQPIKFSHKVHAGDNGIDCMYCHHTAEDSKSAGIPAMNLCMNCHVLIREGTNSGQFEIAKIVESVETETPVEWVRLHNLPDHVFFSHAIHVGVAKLDCQQCHGPVEEMDIMRQHADLSMGWCVNCHRDTDVKFTENGYYETFVKLHEELEIDDLKSIKAEDIGANDCMRCHY</sequence>
<dbReference type="Gene3D" id="3.90.10.10">
    <property type="entry name" value="Cytochrome C3"/>
    <property type="match status" value="2"/>
</dbReference>
<dbReference type="GO" id="GO:0046872">
    <property type="term" value="F:metal ion binding"/>
    <property type="evidence" value="ECO:0007669"/>
    <property type="project" value="UniProtKB-KW"/>
</dbReference>
<evidence type="ECO:0000256" key="6">
    <source>
        <dbReference type="PROSITE-ProRule" id="PRU00433"/>
    </source>
</evidence>
<dbReference type="GO" id="GO:0009055">
    <property type="term" value="F:electron transfer activity"/>
    <property type="evidence" value="ECO:0007669"/>
    <property type="project" value="InterPro"/>
</dbReference>
<accession>A0AA41Y7J6</accession>
<keyword evidence="3 6" id="KW-0479">Metal-binding</keyword>
<evidence type="ECO:0000313" key="9">
    <source>
        <dbReference type="EMBL" id="MCW0482557.1"/>
    </source>
</evidence>
<keyword evidence="7" id="KW-0812">Transmembrane</keyword>
<dbReference type="GO" id="GO:0020037">
    <property type="term" value="F:heme binding"/>
    <property type="evidence" value="ECO:0007669"/>
    <property type="project" value="InterPro"/>
</dbReference>
<reference evidence="9" key="1">
    <citation type="submission" date="2022-10" db="EMBL/GenBank/DDBJ databases">
        <title>Gaoshiqiia sediminis gen. nov., sp. nov., isolated from coastal sediment.</title>
        <authorList>
            <person name="Yu W.X."/>
            <person name="Mu D.S."/>
            <person name="Du J.Z."/>
            <person name="Liang Y.Q."/>
        </authorList>
    </citation>
    <scope>NUCLEOTIDE SEQUENCE</scope>
    <source>
        <strain evidence="9">A06</strain>
    </source>
</reference>
<comment type="caution">
    <text evidence="9">The sequence shown here is derived from an EMBL/GenBank/DDBJ whole genome shotgun (WGS) entry which is preliminary data.</text>
</comment>
<keyword evidence="5 6" id="KW-0408">Iron</keyword>
<evidence type="ECO:0000256" key="1">
    <source>
        <dbReference type="ARBA" id="ARBA00022448"/>
    </source>
</evidence>
<dbReference type="Pfam" id="PF14522">
    <property type="entry name" value="Cytochrome_C7"/>
    <property type="match status" value="1"/>
</dbReference>
<dbReference type="SUPFAM" id="SSF48695">
    <property type="entry name" value="Multiheme cytochromes"/>
    <property type="match status" value="1"/>
</dbReference>
<keyword evidence="2 6" id="KW-0349">Heme</keyword>
<keyword evidence="7" id="KW-0472">Membrane</keyword>
<keyword evidence="10" id="KW-1185">Reference proteome</keyword>
<dbReference type="CDD" id="cd08168">
    <property type="entry name" value="Cytochrom_C3"/>
    <property type="match status" value="1"/>
</dbReference>
<dbReference type="Proteomes" id="UP001163821">
    <property type="component" value="Unassembled WGS sequence"/>
</dbReference>
<dbReference type="RefSeq" id="WP_282591162.1">
    <property type="nucleotide sequence ID" value="NZ_JAPAAF010000007.1"/>
</dbReference>
<dbReference type="InterPro" id="IPR029467">
    <property type="entry name" value="Cyt_c7-like"/>
</dbReference>
<organism evidence="9 10">
    <name type="scientific">Gaoshiqia sediminis</name>
    <dbReference type="NCBI Taxonomy" id="2986998"/>
    <lineage>
        <taxon>Bacteria</taxon>
        <taxon>Pseudomonadati</taxon>
        <taxon>Bacteroidota</taxon>
        <taxon>Bacteroidia</taxon>
        <taxon>Marinilabiliales</taxon>
        <taxon>Prolixibacteraceae</taxon>
        <taxon>Gaoshiqia</taxon>
    </lineage>
</organism>
<dbReference type="AlphaFoldDB" id="A0AA41Y7J6"/>
<feature type="transmembrane region" description="Helical" evidence="7">
    <location>
        <begin position="179"/>
        <end position="197"/>
    </location>
</feature>
<evidence type="ECO:0000256" key="3">
    <source>
        <dbReference type="ARBA" id="ARBA00022723"/>
    </source>
</evidence>
<dbReference type="PROSITE" id="PS51007">
    <property type="entry name" value="CYTC"/>
    <property type="match status" value="1"/>
</dbReference>
<dbReference type="InterPro" id="IPR020942">
    <property type="entry name" value="Cyt_c_III_dom"/>
</dbReference>
<dbReference type="InterPro" id="IPR009056">
    <property type="entry name" value="Cyt_c-like_dom"/>
</dbReference>
<dbReference type="PANTHER" id="PTHR39425">
    <property type="entry name" value="LIPOPROTEIN CYTOCHROME C"/>
    <property type="match status" value="1"/>
</dbReference>
<feature type="transmembrane region" description="Helical" evidence="7">
    <location>
        <begin position="152"/>
        <end position="172"/>
    </location>
</feature>
<evidence type="ECO:0000256" key="5">
    <source>
        <dbReference type="ARBA" id="ARBA00023004"/>
    </source>
</evidence>
<evidence type="ECO:0000256" key="4">
    <source>
        <dbReference type="ARBA" id="ARBA00022982"/>
    </source>
</evidence>
<proteinExistence type="predicted"/>
<dbReference type="InterPro" id="IPR036909">
    <property type="entry name" value="Cyt_c-like_dom_sf"/>
</dbReference>
<name>A0AA41Y7J6_9BACT</name>
<dbReference type="InterPro" id="IPR036280">
    <property type="entry name" value="Multihaem_cyt_sf"/>
</dbReference>
<keyword evidence="1" id="KW-0813">Transport</keyword>
<evidence type="ECO:0000313" key="10">
    <source>
        <dbReference type="Proteomes" id="UP001163821"/>
    </source>
</evidence>
<keyword evidence="7" id="KW-1133">Transmembrane helix</keyword>
<keyword evidence="4" id="KW-0249">Electron transport</keyword>
<gene>
    <name evidence="9" type="ORF">N2K84_07455</name>
</gene>
<feature type="domain" description="Cytochrome c" evidence="8">
    <location>
        <begin position="46"/>
        <end position="138"/>
    </location>
</feature>
<dbReference type="EMBL" id="JAPAAF010000007">
    <property type="protein sequence ID" value="MCW0482557.1"/>
    <property type="molecule type" value="Genomic_DNA"/>
</dbReference>
<protein>
    <submittedName>
        <fullName evidence="9">Cytochrome c family protein</fullName>
    </submittedName>
</protein>
<evidence type="ECO:0000256" key="7">
    <source>
        <dbReference type="SAM" id="Phobius"/>
    </source>
</evidence>
<dbReference type="SUPFAM" id="SSF46626">
    <property type="entry name" value="Cytochrome c"/>
    <property type="match status" value="1"/>
</dbReference>
<evidence type="ECO:0000256" key="2">
    <source>
        <dbReference type="ARBA" id="ARBA00022617"/>
    </source>
</evidence>
<evidence type="ECO:0000259" key="8">
    <source>
        <dbReference type="PROSITE" id="PS51007"/>
    </source>
</evidence>
<dbReference type="Pfam" id="PF02085">
    <property type="entry name" value="Cytochrom_CIII"/>
    <property type="match status" value="1"/>
</dbReference>
<dbReference type="PANTHER" id="PTHR39425:SF1">
    <property type="entry name" value="CYTOCHROME C7-LIKE DOMAIN-CONTAINING PROTEIN"/>
    <property type="match status" value="1"/>
</dbReference>